<organism evidence="2 3">
    <name type="scientific">Paludisphaera mucosa</name>
    <dbReference type="NCBI Taxonomy" id="3030827"/>
    <lineage>
        <taxon>Bacteria</taxon>
        <taxon>Pseudomonadati</taxon>
        <taxon>Planctomycetota</taxon>
        <taxon>Planctomycetia</taxon>
        <taxon>Isosphaerales</taxon>
        <taxon>Isosphaeraceae</taxon>
        <taxon>Paludisphaera</taxon>
    </lineage>
</organism>
<dbReference type="EMBL" id="JARRAG010000001">
    <property type="protein sequence ID" value="MDG3002412.1"/>
    <property type="molecule type" value="Genomic_DNA"/>
</dbReference>
<gene>
    <name evidence="2" type="ORF">PZE19_01300</name>
</gene>
<dbReference type="InterPro" id="IPR011707">
    <property type="entry name" value="Cu-oxidase-like_N"/>
</dbReference>
<reference evidence="2 3" key="1">
    <citation type="submission" date="2023-03" db="EMBL/GenBank/DDBJ databases">
        <title>Paludisphaera mucosa sp. nov. a novel planctomycete from northern fen.</title>
        <authorList>
            <person name="Ivanova A."/>
        </authorList>
    </citation>
    <scope>NUCLEOTIDE SEQUENCE [LARGE SCALE GENOMIC DNA]</scope>
    <source>
        <strain evidence="2 3">Pla2</strain>
    </source>
</reference>
<feature type="domain" description="Plastocyanin-like" evidence="1">
    <location>
        <begin position="1"/>
        <end position="54"/>
    </location>
</feature>
<proteinExistence type="predicted"/>
<name>A0ABT6F4A4_9BACT</name>
<dbReference type="Gene3D" id="2.60.40.420">
    <property type="entry name" value="Cupredoxins - blue copper proteins"/>
    <property type="match status" value="2"/>
</dbReference>
<protein>
    <submittedName>
        <fullName evidence="2">Multicopper oxidase domain-containing protein</fullName>
    </submittedName>
</protein>
<accession>A0ABT6F4A4</accession>
<dbReference type="SUPFAM" id="SSF49503">
    <property type="entry name" value="Cupredoxins"/>
    <property type="match status" value="2"/>
</dbReference>
<comment type="caution">
    <text evidence="2">The sequence shown here is derived from an EMBL/GenBank/DDBJ whole genome shotgun (WGS) entry which is preliminary data.</text>
</comment>
<evidence type="ECO:0000313" key="3">
    <source>
        <dbReference type="Proteomes" id="UP001216907"/>
    </source>
</evidence>
<dbReference type="PANTHER" id="PTHR48267:SF1">
    <property type="entry name" value="BILIRUBIN OXIDASE"/>
    <property type="match status" value="1"/>
</dbReference>
<keyword evidence="3" id="KW-1185">Reference proteome</keyword>
<evidence type="ECO:0000313" key="2">
    <source>
        <dbReference type="EMBL" id="MDG3002412.1"/>
    </source>
</evidence>
<dbReference type="InterPro" id="IPR045087">
    <property type="entry name" value="Cu-oxidase_fam"/>
</dbReference>
<dbReference type="PANTHER" id="PTHR48267">
    <property type="entry name" value="CUPREDOXIN SUPERFAMILY PROTEIN"/>
    <property type="match status" value="1"/>
</dbReference>
<dbReference type="Pfam" id="PF07732">
    <property type="entry name" value="Cu-oxidase_3"/>
    <property type="match status" value="1"/>
</dbReference>
<dbReference type="InterPro" id="IPR008972">
    <property type="entry name" value="Cupredoxin"/>
</dbReference>
<sequence>MMPGPTLKMRLGQPVIVRFQNHLETEVSVRLHGAHSPSHSDGFPSSYVLQGKSRDYFYPNILPQMKVDKDAGLAAGADGTVHTGNDVPVKTTKACYIPDVGESQSTMWYHDRGMDRTGYNVSKGLAGLAPCFGEPELRLIYDRVLPGLGPDSCKDPERPCVVHDSTLDHLDHPGLHHRNPYDIPIVLQDKVIDPATGQISFDAVGHNGYLGDTLFLNGVACPYLNVWNRKYRFRFLDGSNARI</sequence>
<evidence type="ECO:0000259" key="1">
    <source>
        <dbReference type="Pfam" id="PF07732"/>
    </source>
</evidence>
<dbReference type="Proteomes" id="UP001216907">
    <property type="component" value="Unassembled WGS sequence"/>
</dbReference>
<dbReference type="RefSeq" id="WP_277858776.1">
    <property type="nucleotide sequence ID" value="NZ_JARRAG010000001.1"/>
</dbReference>